<accession>A0AAV5FWR0</accession>
<dbReference type="Gene3D" id="1.20.1280.50">
    <property type="match status" value="1"/>
</dbReference>
<evidence type="ECO:0000313" key="2">
    <source>
        <dbReference type="EMBL" id="GJN39446.1"/>
    </source>
</evidence>
<dbReference type="InterPro" id="IPR032675">
    <property type="entry name" value="LRR_dom_sf"/>
</dbReference>
<evidence type="ECO:0000313" key="3">
    <source>
        <dbReference type="Proteomes" id="UP001054889"/>
    </source>
</evidence>
<dbReference type="Gene3D" id="3.80.10.10">
    <property type="entry name" value="Ribonuclease Inhibitor"/>
    <property type="match status" value="1"/>
</dbReference>
<dbReference type="InterPro" id="IPR036047">
    <property type="entry name" value="F-box-like_dom_sf"/>
</dbReference>
<reference evidence="2" key="2">
    <citation type="submission" date="2021-12" db="EMBL/GenBank/DDBJ databases">
        <title>Resequencing data analysis of finger millet.</title>
        <authorList>
            <person name="Hatakeyama M."/>
            <person name="Aluri S."/>
            <person name="Balachadran M.T."/>
            <person name="Sivarajan S.R."/>
            <person name="Poveda L."/>
            <person name="Shimizu-Inatsugi R."/>
            <person name="Schlapbach R."/>
            <person name="Sreeman S.M."/>
            <person name="Shimizu K.K."/>
        </authorList>
    </citation>
    <scope>NUCLEOTIDE SEQUENCE</scope>
</reference>
<comment type="caution">
    <text evidence="2">The sequence shown here is derived from an EMBL/GenBank/DDBJ whole genome shotgun (WGS) entry which is preliminary data.</text>
</comment>
<dbReference type="PANTHER" id="PTHR38926">
    <property type="entry name" value="F-BOX DOMAIN CONTAINING PROTEIN, EXPRESSED"/>
    <property type="match status" value="1"/>
</dbReference>
<dbReference type="InterPro" id="IPR001810">
    <property type="entry name" value="F-box_dom"/>
</dbReference>
<feature type="domain" description="F-box" evidence="1">
    <location>
        <begin position="24"/>
        <end position="72"/>
    </location>
</feature>
<dbReference type="AlphaFoldDB" id="A0AAV5FWR0"/>
<dbReference type="PANTHER" id="PTHR38926:SF74">
    <property type="entry name" value="OS08G0193600 PROTEIN"/>
    <property type="match status" value="1"/>
</dbReference>
<dbReference type="SUPFAM" id="SSF52047">
    <property type="entry name" value="RNI-like"/>
    <property type="match status" value="1"/>
</dbReference>
<dbReference type="EMBL" id="BQKI01000098">
    <property type="protein sequence ID" value="GJN39446.1"/>
    <property type="molecule type" value="Genomic_DNA"/>
</dbReference>
<gene>
    <name evidence="2" type="primary">gb28567</name>
    <name evidence="2" type="ORF">PR202_gb28567</name>
</gene>
<name>A0AAV5FWR0_ELECO</name>
<reference evidence="2" key="1">
    <citation type="journal article" date="2018" name="DNA Res.">
        <title>Multiple hybrid de novo genome assembly of finger millet, an orphan allotetraploid crop.</title>
        <authorList>
            <person name="Hatakeyama M."/>
            <person name="Aluri S."/>
            <person name="Balachadran M.T."/>
            <person name="Sivarajan S.R."/>
            <person name="Patrignani A."/>
            <person name="Gruter S."/>
            <person name="Poveda L."/>
            <person name="Shimizu-Inatsugi R."/>
            <person name="Baeten J."/>
            <person name="Francoijs K.J."/>
            <person name="Nataraja K.N."/>
            <person name="Reddy Y.A.N."/>
            <person name="Phadnis S."/>
            <person name="Ravikumar R.L."/>
            <person name="Schlapbach R."/>
            <person name="Sreeman S.M."/>
            <person name="Shimizu K.K."/>
        </authorList>
    </citation>
    <scope>NUCLEOTIDE SEQUENCE</scope>
</reference>
<keyword evidence="3" id="KW-1185">Reference proteome</keyword>
<organism evidence="2 3">
    <name type="scientific">Eleusine coracana subsp. coracana</name>
    <dbReference type="NCBI Taxonomy" id="191504"/>
    <lineage>
        <taxon>Eukaryota</taxon>
        <taxon>Viridiplantae</taxon>
        <taxon>Streptophyta</taxon>
        <taxon>Embryophyta</taxon>
        <taxon>Tracheophyta</taxon>
        <taxon>Spermatophyta</taxon>
        <taxon>Magnoliopsida</taxon>
        <taxon>Liliopsida</taxon>
        <taxon>Poales</taxon>
        <taxon>Poaceae</taxon>
        <taxon>PACMAD clade</taxon>
        <taxon>Chloridoideae</taxon>
        <taxon>Cynodonteae</taxon>
        <taxon>Eleusininae</taxon>
        <taxon>Eleusine</taxon>
    </lineage>
</organism>
<protein>
    <recommendedName>
        <fullName evidence="1">F-box domain-containing protein</fullName>
    </recommendedName>
</protein>
<sequence>MPASSCHRNKPCSPVSTPVEARDWTSLPHDILVDVFQRLGPCYEIMWGTERACKAWRRAAISEPLLWRHIDISTGSQRSQCQPTMACAAVDRSRGQCEAFCGPVDMDTLLYLVERAPLLKSLHLSTSCKVDNEIFTMALKKLTILEDLEISASYSRENLLKYVCQACPQLEKLRVTLIDDIDYGSDGSSYMEFSDGGFCEISTMCKLRSLKLLDFELTMEGLTTILDNCPILESLHITGSILDIQEMDEDLQVKCARVKNLILPVDDDKYDCYLYSAQPQQSWDDESY</sequence>
<dbReference type="Proteomes" id="UP001054889">
    <property type="component" value="Unassembled WGS sequence"/>
</dbReference>
<dbReference type="Pfam" id="PF12937">
    <property type="entry name" value="F-box-like"/>
    <property type="match status" value="1"/>
</dbReference>
<dbReference type="SUPFAM" id="SSF81383">
    <property type="entry name" value="F-box domain"/>
    <property type="match status" value="1"/>
</dbReference>
<proteinExistence type="predicted"/>
<evidence type="ECO:0000259" key="1">
    <source>
        <dbReference type="Pfam" id="PF12937"/>
    </source>
</evidence>